<dbReference type="EMBL" id="UINC01228378">
    <property type="protein sequence ID" value="SVE59666.1"/>
    <property type="molecule type" value="Genomic_DNA"/>
</dbReference>
<comment type="cofactor">
    <cofactor evidence="1">
        <name>Ca(2+)</name>
        <dbReference type="ChEBI" id="CHEBI:29108"/>
    </cofactor>
</comment>
<name>A0A383ERY0_9ZZZZ</name>
<dbReference type="PANTHER" id="PTHR42693:SF42">
    <property type="entry name" value="ARYLSULFATASE G"/>
    <property type="match status" value="1"/>
</dbReference>
<proteinExistence type="inferred from homology"/>
<dbReference type="GO" id="GO:0004065">
    <property type="term" value="F:arylsulfatase activity"/>
    <property type="evidence" value="ECO:0007669"/>
    <property type="project" value="TreeGrafter"/>
</dbReference>
<evidence type="ECO:0000313" key="8">
    <source>
        <dbReference type="EMBL" id="SVE59666.1"/>
    </source>
</evidence>
<evidence type="ECO:0000256" key="3">
    <source>
        <dbReference type="ARBA" id="ARBA00022723"/>
    </source>
</evidence>
<dbReference type="InterPro" id="IPR000917">
    <property type="entry name" value="Sulfatase_N"/>
</dbReference>
<dbReference type="InterPro" id="IPR017850">
    <property type="entry name" value="Alkaline_phosphatase_core_sf"/>
</dbReference>
<keyword evidence="3" id="KW-0479">Metal-binding</keyword>
<dbReference type="Pfam" id="PF00884">
    <property type="entry name" value="Sulfatase"/>
    <property type="match status" value="1"/>
</dbReference>
<evidence type="ECO:0000259" key="7">
    <source>
        <dbReference type="Pfam" id="PF00884"/>
    </source>
</evidence>
<dbReference type="Gene3D" id="3.40.720.10">
    <property type="entry name" value="Alkaline Phosphatase, subunit A"/>
    <property type="match status" value="1"/>
</dbReference>
<organism evidence="8">
    <name type="scientific">marine metagenome</name>
    <dbReference type="NCBI Taxonomy" id="408172"/>
    <lineage>
        <taxon>unclassified sequences</taxon>
        <taxon>metagenomes</taxon>
        <taxon>ecological metagenomes</taxon>
    </lineage>
</organism>
<keyword evidence="5" id="KW-0378">Hydrolase</keyword>
<feature type="non-terminal residue" evidence="8">
    <location>
        <position position="97"/>
    </location>
</feature>
<evidence type="ECO:0000256" key="2">
    <source>
        <dbReference type="ARBA" id="ARBA00008779"/>
    </source>
</evidence>
<dbReference type="InterPro" id="IPR050738">
    <property type="entry name" value="Sulfatase"/>
</dbReference>
<evidence type="ECO:0000256" key="4">
    <source>
        <dbReference type="ARBA" id="ARBA00022729"/>
    </source>
</evidence>
<comment type="similarity">
    <text evidence="2">Belongs to the sulfatase family.</text>
</comment>
<feature type="non-terminal residue" evidence="8">
    <location>
        <position position="1"/>
    </location>
</feature>
<accession>A0A383ERY0</accession>
<sequence length="97" mass="10896">MNHVTVTMYWAFRYVLFLTSILTCSVLPAAQQKTGEQPNILFLFADDLTYEAIRAFGHTDIDTPNIDRLVDRGTTFSHAYNMGSWSGAVCVASRTML</sequence>
<evidence type="ECO:0000256" key="6">
    <source>
        <dbReference type="ARBA" id="ARBA00022837"/>
    </source>
</evidence>
<keyword evidence="4" id="KW-0732">Signal</keyword>
<evidence type="ECO:0000256" key="1">
    <source>
        <dbReference type="ARBA" id="ARBA00001913"/>
    </source>
</evidence>
<gene>
    <name evidence="8" type="ORF">METZ01_LOCUS512520</name>
</gene>
<dbReference type="PANTHER" id="PTHR42693">
    <property type="entry name" value="ARYLSULFATASE FAMILY MEMBER"/>
    <property type="match status" value="1"/>
</dbReference>
<evidence type="ECO:0000256" key="5">
    <source>
        <dbReference type="ARBA" id="ARBA00022801"/>
    </source>
</evidence>
<keyword evidence="6" id="KW-0106">Calcium</keyword>
<dbReference type="SUPFAM" id="SSF53649">
    <property type="entry name" value="Alkaline phosphatase-like"/>
    <property type="match status" value="1"/>
</dbReference>
<feature type="domain" description="Sulfatase N-terminal" evidence="7">
    <location>
        <begin position="38"/>
        <end position="96"/>
    </location>
</feature>
<protein>
    <recommendedName>
        <fullName evidence="7">Sulfatase N-terminal domain-containing protein</fullName>
    </recommendedName>
</protein>
<dbReference type="AlphaFoldDB" id="A0A383ERY0"/>
<reference evidence="8" key="1">
    <citation type="submission" date="2018-05" db="EMBL/GenBank/DDBJ databases">
        <authorList>
            <person name="Lanie J.A."/>
            <person name="Ng W.-L."/>
            <person name="Kazmierczak K.M."/>
            <person name="Andrzejewski T.M."/>
            <person name="Davidsen T.M."/>
            <person name="Wayne K.J."/>
            <person name="Tettelin H."/>
            <person name="Glass J.I."/>
            <person name="Rusch D."/>
            <person name="Podicherti R."/>
            <person name="Tsui H.-C.T."/>
            <person name="Winkler M.E."/>
        </authorList>
    </citation>
    <scope>NUCLEOTIDE SEQUENCE</scope>
</reference>
<dbReference type="GO" id="GO:0046872">
    <property type="term" value="F:metal ion binding"/>
    <property type="evidence" value="ECO:0007669"/>
    <property type="project" value="UniProtKB-KW"/>
</dbReference>